<sequence length="156" mass="17676">MRKWHIKLSEWIVIVSFSAVVLITFVQIIFRYVINHSLPWADELARYCFVWLVYSGILISLNRGEHASVSILTERLTGVPKKVILTLADVFVILLFVCITIGGIKFVLLSVGQYTSGLRIPKLLVYLALPLCGFTVIIESFIRIYDVLFVEKGDGN</sequence>
<keyword evidence="5 9" id="KW-0812">Transmembrane</keyword>
<evidence type="ECO:0000313" key="12">
    <source>
        <dbReference type="Proteomes" id="UP000184139"/>
    </source>
</evidence>
<dbReference type="STRING" id="1121409.SAMN02745124_00079"/>
<keyword evidence="3" id="KW-1003">Cell membrane</keyword>
<dbReference type="OrthoDB" id="5454104at2"/>
<evidence type="ECO:0000256" key="7">
    <source>
        <dbReference type="ARBA" id="ARBA00023136"/>
    </source>
</evidence>
<feature type="domain" description="Tripartite ATP-independent periplasmic transporters DctQ component" evidence="10">
    <location>
        <begin position="21"/>
        <end position="146"/>
    </location>
</feature>
<evidence type="ECO:0000256" key="2">
    <source>
        <dbReference type="ARBA" id="ARBA00022448"/>
    </source>
</evidence>
<keyword evidence="4" id="KW-0997">Cell inner membrane</keyword>
<feature type="transmembrane region" description="Helical" evidence="9">
    <location>
        <begin position="83"/>
        <end position="111"/>
    </location>
</feature>
<evidence type="ECO:0000256" key="8">
    <source>
        <dbReference type="ARBA" id="ARBA00038436"/>
    </source>
</evidence>
<evidence type="ECO:0000256" key="6">
    <source>
        <dbReference type="ARBA" id="ARBA00022989"/>
    </source>
</evidence>
<dbReference type="InterPro" id="IPR055348">
    <property type="entry name" value="DctQ"/>
</dbReference>
<evidence type="ECO:0000259" key="10">
    <source>
        <dbReference type="Pfam" id="PF04290"/>
    </source>
</evidence>
<evidence type="ECO:0000313" key="11">
    <source>
        <dbReference type="EMBL" id="SHH31570.1"/>
    </source>
</evidence>
<dbReference type="Pfam" id="PF04290">
    <property type="entry name" value="DctQ"/>
    <property type="match status" value="1"/>
</dbReference>
<keyword evidence="12" id="KW-1185">Reference proteome</keyword>
<dbReference type="GO" id="GO:0005886">
    <property type="term" value="C:plasma membrane"/>
    <property type="evidence" value="ECO:0007669"/>
    <property type="project" value="UniProtKB-SubCell"/>
</dbReference>
<keyword evidence="6 9" id="KW-1133">Transmembrane helix</keyword>
<organism evidence="11 12">
    <name type="scientific">Desulfofustis glycolicus DSM 9705</name>
    <dbReference type="NCBI Taxonomy" id="1121409"/>
    <lineage>
        <taxon>Bacteria</taxon>
        <taxon>Pseudomonadati</taxon>
        <taxon>Thermodesulfobacteriota</taxon>
        <taxon>Desulfobulbia</taxon>
        <taxon>Desulfobulbales</taxon>
        <taxon>Desulfocapsaceae</taxon>
        <taxon>Desulfofustis</taxon>
    </lineage>
</organism>
<comment type="subcellular location">
    <subcellularLocation>
        <location evidence="1">Cell inner membrane</location>
        <topology evidence="1">Multi-pass membrane protein</topology>
    </subcellularLocation>
</comment>
<reference evidence="11 12" key="1">
    <citation type="submission" date="2016-11" db="EMBL/GenBank/DDBJ databases">
        <authorList>
            <person name="Jaros S."/>
            <person name="Januszkiewicz K."/>
            <person name="Wedrychowicz H."/>
        </authorList>
    </citation>
    <scope>NUCLEOTIDE SEQUENCE [LARGE SCALE GENOMIC DNA]</scope>
    <source>
        <strain evidence="11 12">DSM 9705</strain>
    </source>
</reference>
<gene>
    <name evidence="11" type="ORF">SAMN02745124_00079</name>
</gene>
<evidence type="ECO:0000256" key="4">
    <source>
        <dbReference type="ARBA" id="ARBA00022519"/>
    </source>
</evidence>
<proteinExistence type="inferred from homology"/>
<evidence type="ECO:0000256" key="5">
    <source>
        <dbReference type="ARBA" id="ARBA00022692"/>
    </source>
</evidence>
<dbReference type="InterPro" id="IPR007387">
    <property type="entry name" value="TRAP_DctQ"/>
</dbReference>
<dbReference type="GO" id="GO:0015740">
    <property type="term" value="P:C4-dicarboxylate transport"/>
    <property type="evidence" value="ECO:0007669"/>
    <property type="project" value="TreeGrafter"/>
</dbReference>
<evidence type="ECO:0000256" key="9">
    <source>
        <dbReference type="SAM" id="Phobius"/>
    </source>
</evidence>
<evidence type="ECO:0000256" key="3">
    <source>
        <dbReference type="ARBA" id="ARBA00022475"/>
    </source>
</evidence>
<dbReference type="Proteomes" id="UP000184139">
    <property type="component" value="Unassembled WGS sequence"/>
</dbReference>
<name>A0A1M5RZE5_9BACT</name>
<dbReference type="PANTHER" id="PTHR35011">
    <property type="entry name" value="2,3-DIKETO-L-GULONATE TRAP TRANSPORTER SMALL PERMEASE PROTEIN YIAM"/>
    <property type="match status" value="1"/>
</dbReference>
<dbReference type="PANTHER" id="PTHR35011:SF2">
    <property type="entry name" value="2,3-DIKETO-L-GULONATE TRAP TRANSPORTER SMALL PERMEASE PROTEIN YIAM"/>
    <property type="match status" value="1"/>
</dbReference>
<comment type="similarity">
    <text evidence="8">Belongs to the TRAP transporter small permease family.</text>
</comment>
<evidence type="ECO:0000256" key="1">
    <source>
        <dbReference type="ARBA" id="ARBA00004429"/>
    </source>
</evidence>
<protein>
    <submittedName>
        <fullName evidence="11">TRAP-type C4-dicarboxylate transport system, small permease component</fullName>
    </submittedName>
</protein>
<dbReference type="AlphaFoldDB" id="A0A1M5RZE5"/>
<feature type="transmembrane region" description="Helical" evidence="9">
    <location>
        <begin position="123"/>
        <end position="142"/>
    </location>
</feature>
<keyword evidence="7 9" id="KW-0472">Membrane</keyword>
<keyword evidence="2" id="KW-0813">Transport</keyword>
<accession>A0A1M5RZE5</accession>
<feature type="transmembrane region" description="Helical" evidence="9">
    <location>
        <begin position="12"/>
        <end position="32"/>
    </location>
</feature>
<dbReference type="GO" id="GO:0022857">
    <property type="term" value="F:transmembrane transporter activity"/>
    <property type="evidence" value="ECO:0007669"/>
    <property type="project" value="TreeGrafter"/>
</dbReference>
<dbReference type="RefSeq" id="WP_073372857.1">
    <property type="nucleotide sequence ID" value="NZ_FQXS01000001.1"/>
</dbReference>
<dbReference type="EMBL" id="FQXS01000001">
    <property type="protein sequence ID" value="SHH31570.1"/>
    <property type="molecule type" value="Genomic_DNA"/>
</dbReference>